<dbReference type="NCBIfam" id="NF041064">
    <property type="entry name" value="DpdG"/>
    <property type="match status" value="1"/>
</dbReference>
<proteinExistence type="predicted"/>
<name>A0A1I1BR17_9PSEU</name>
<dbReference type="Proteomes" id="UP000243799">
    <property type="component" value="Unassembled WGS sequence"/>
</dbReference>
<protein>
    <submittedName>
        <fullName evidence="1">Uncharacterized protein</fullName>
    </submittedName>
</protein>
<evidence type="ECO:0000313" key="2">
    <source>
        <dbReference type="Proteomes" id="UP000243799"/>
    </source>
</evidence>
<gene>
    <name evidence="1" type="ORF">SAMN05216266_11694</name>
</gene>
<accession>A0A1I1BR17</accession>
<evidence type="ECO:0000313" key="1">
    <source>
        <dbReference type="EMBL" id="SFB52829.1"/>
    </source>
</evidence>
<organism evidence="1 2">
    <name type="scientific">Amycolatopsis marina</name>
    <dbReference type="NCBI Taxonomy" id="490629"/>
    <lineage>
        <taxon>Bacteria</taxon>
        <taxon>Bacillati</taxon>
        <taxon>Actinomycetota</taxon>
        <taxon>Actinomycetes</taxon>
        <taxon>Pseudonocardiales</taxon>
        <taxon>Pseudonocardiaceae</taxon>
        <taxon>Amycolatopsis</taxon>
    </lineage>
</organism>
<dbReference type="EMBL" id="FOKG01000016">
    <property type="protein sequence ID" value="SFB52829.1"/>
    <property type="molecule type" value="Genomic_DNA"/>
</dbReference>
<keyword evidence="2" id="KW-1185">Reference proteome</keyword>
<dbReference type="AlphaFoldDB" id="A0A1I1BR17"/>
<dbReference type="InterPro" id="IPR049812">
    <property type="entry name" value="DpdG-like"/>
</dbReference>
<dbReference type="STRING" id="490629.SAMN05216266_11694"/>
<dbReference type="OrthoDB" id="3453017at2"/>
<sequence>MDYLTTHNLASVPALFVICRYLATRRRGETMEALKDALAPAAVTAREDNAAPGVLKASLEVGVDLGLLEADGRGDRRVWTLRETVASQIRASSSIDSSPFRSLVLRRLGATALAAVEAGKRPPDVALALIWLLRQDPLAPMGRTWDDGLETAFKQAGLGSTIKGAERWLAFLRWARSLGLITFIPSGTRKEHVLVDPSEAVANVLHEMPDTAAARQWFARLISMVPLLGDPRLVAELPMSQDVDDGVSDSAALAMHKLERSGRLRLIASDDAADAVVLSLGKNPRRIGQIQVLRGSA</sequence>
<dbReference type="RefSeq" id="WP_143101898.1">
    <property type="nucleotide sequence ID" value="NZ_FOKG01000016.1"/>
</dbReference>
<reference evidence="2" key="1">
    <citation type="submission" date="2016-10" db="EMBL/GenBank/DDBJ databases">
        <authorList>
            <person name="Varghese N."/>
            <person name="Submissions S."/>
        </authorList>
    </citation>
    <scope>NUCLEOTIDE SEQUENCE [LARGE SCALE GENOMIC DNA]</scope>
    <source>
        <strain evidence="2">CGMCC 4.3568</strain>
    </source>
</reference>